<name>A0ABP7XLM9_9ACTN</name>
<dbReference type="EMBL" id="BAABBU010000002">
    <property type="protein sequence ID" value="GAA4121639.1"/>
    <property type="molecule type" value="Genomic_DNA"/>
</dbReference>
<dbReference type="Gene3D" id="3.40.50.300">
    <property type="entry name" value="P-loop containing nucleotide triphosphate hydrolases"/>
    <property type="match status" value="1"/>
</dbReference>
<keyword evidence="3" id="KW-1185">Reference proteome</keyword>
<reference evidence="3" key="1">
    <citation type="journal article" date="2019" name="Int. J. Syst. Evol. Microbiol.">
        <title>The Global Catalogue of Microorganisms (GCM) 10K type strain sequencing project: providing services to taxonomists for standard genome sequencing and annotation.</title>
        <authorList>
            <consortium name="The Broad Institute Genomics Platform"/>
            <consortium name="The Broad Institute Genome Sequencing Center for Infectious Disease"/>
            <person name="Wu L."/>
            <person name="Ma J."/>
        </authorList>
    </citation>
    <scope>NUCLEOTIDE SEQUENCE [LARGE SCALE GENOMIC DNA]</scope>
    <source>
        <strain evidence="3">JCM 17589</strain>
    </source>
</reference>
<organism evidence="2 3">
    <name type="scientific">Streptomyces tunisiensis</name>
    <dbReference type="NCBI Taxonomy" id="948699"/>
    <lineage>
        <taxon>Bacteria</taxon>
        <taxon>Bacillati</taxon>
        <taxon>Actinomycetota</taxon>
        <taxon>Actinomycetes</taxon>
        <taxon>Kitasatosporales</taxon>
        <taxon>Streptomycetaceae</taxon>
        <taxon>Streptomyces</taxon>
    </lineage>
</organism>
<evidence type="ECO:0000313" key="3">
    <source>
        <dbReference type="Proteomes" id="UP001501845"/>
    </source>
</evidence>
<feature type="coiled-coil region" evidence="1">
    <location>
        <begin position="253"/>
        <end position="280"/>
    </location>
</feature>
<comment type="caution">
    <text evidence="2">The sequence shown here is derived from an EMBL/GenBank/DDBJ whole genome shotgun (WGS) entry which is preliminary data.</text>
</comment>
<dbReference type="Proteomes" id="UP001501845">
    <property type="component" value="Unassembled WGS sequence"/>
</dbReference>
<evidence type="ECO:0000256" key="1">
    <source>
        <dbReference type="SAM" id="Coils"/>
    </source>
</evidence>
<keyword evidence="1" id="KW-0175">Coiled coil</keyword>
<dbReference type="InterPro" id="IPR004622">
    <property type="entry name" value="DNA_pol_HolB"/>
</dbReference>
<dbReference type="InterPro" id="IPR027417">
    <property type="entry name" value="P-loop_NTPase"/>
</dbReference>
<dbReference type="NCBIfam" id="TIGR00678">
    <property type="entry name" value="holB"/>
    <property type="match status" value="1"/>
</dbReference>
<accession>A0ABP7XLM9</accession>
<dbReference type="Pfam" id="PF13177">
    <property type="entry name" value="DNA_pol3_delta2"/>
    <property type="match status" value="1"/>
</dbReference>
<evidence type="ECO:0000313" key="2">
    <source>
        <dbReference type="EMBL" id="GAA4121639.1"/>
    </source>
</evidence>
<dbReference type="PANTHER" id="PTHR11669">
    <property type="entry name" value="REPLICATION FACTOR C / DNA POLYMERASE III GAMMA-TAU SUBUNIT"/>
    <property type="match status" value="1"/>
</dbReference>
<protein>
    <submittedName>
        <fullName evidence="2">DNA polymerase III subunit delta</fullName>
    </submittedName>
</protein>
<dbReference type="InterPro" id="IPR050238">
    <property type="entry name" value="DNA_Rep/Repair_Clamp_Loader"/>
</dbReference>
<gene>
    <name evidence="2" type="ORF">GCM10022285_01320</name>
</gene>
<dbReference type="SUPFAM" id="SSF52540">
    <property type="entry name" value="P-loop containing nucleoside triphosphate hydrolases"/>
    <property type="match status" value="1"/>
</dbReference>
<dbReference type="RefSeq" id="WP_114873979.1">
    <property type="nucleotide sequence ID" value="NZ_BAABBU010000002.1"/>
</dbReference>
<sequence length="401" mass="42554">MTVWDDLVGQERVSEQLAAAARDADAFVTAAASDAPPPEASRMTHAWLFTGPPGAGRNQAARAFAAALQCVSPDRALGGAPGCGFCDGCHTALVGTHADVSTVAAVGAEILVKDMRDTVRKSFTAPANGRWQVILVEDAERLNEKSANAVLKAVEEPAPRTVWLLCAPSVEDVLPTIRSRCRHLVLSTPSVEAVADMLVRREGIEPDVAASVARATQGHVDRARRLATDPAARARRASVLQLPQRVEDVGGALRAAQELVDAAAEDAKQLAEEMDGKETEDLKAALGAAQGGRLPRGTAGVVKDLEDMQKRRRTRTQRDSLDVALADLTSFYRDVLALQLGSRIALANTDAEDALERLARDSTPESTLRRIEAIAACGEALDRNVAPLLAVEAMTMALRAG</sequence>
<dbReference type="NCBIfam" id="NF005926">
    <property type="entry name" value="PRK07940.1"/>
    <property type="match status" value="1"/>
</dbReference>
<proteinExistence type="predicted"/>
<dbReference type="PANTHER" id="PTHR11669:SF8">
    <property type="entry name" value="DNA POLYMERASE III SUBUNIT DELTA"/>
    <property type="match status" value="1"/>
</dbReference>